<evidence type="ECO:0000256" key="5">
    <source>
        <dbReference type="ARBA" id="ARBA00022833"/>
    </source>
</evidence>
<evidence type="ECO:0000256" key="2">
    <source>
        <dbReference type="ARBA" id="ARBA00022670"/>
    </source>
</evidence>
<dbReference type="PANTHER" id="PTHR45962">
    <property type="entry name" value="N-FATTY-ACYL-AMINO ACID SYNTHASE/HYDROLASE PM20D1"/>
    <property type="match status" value="1"/>
</dbReference>
<dbReference type="InterPro" id="IPR001261">
    <property type="entry name" value="ArgE/DapE_CS"/>
</dbReference>
<evidence type="ECO:0008006" key="8">
    <source>
        <dbReference type="Google" id="ProtNLM"/>
    </source>
</evidence>
<evidence type="ECO:0000313" key="6">
    <source>
        <dbReference type="EMBL" id="TRX93521.1"/>
    </source>
</evidence>
<accession>A0A553I009</accession>
<evidence type="ECO:0000256" key="4">
    <source>
        <dbReference type="ARBA" id="ARBA00022801"/>
    </source>
</evidence>
<dbReference type="GO" id="GO:0004180">
    <property type="term" value="F:carboxypeptidase activity"/>
    <property type="evidence" value="ECO:0007669"/>
    <property type="project" value="TreeGrafter"/>
</dbReference>
<keyword evidence="2" id="KW-0645">Protease</keyword>
<dbReference type="STRING" id="2512241.A0A553I009"/>
<dbReference type="InterPro" id="IPR002933">
    <property type="entry name" value="Peptidase_M20"/>
</dbReference>
<keyword evidence="7" id="KW-1185">Reference proteome</keyword>
<dbReference type="AlphaFoldDB" id="A0A553I009"/>
<proteinExistence type="inferred from homology"/>
<name>A0A553I009_9PEZI</name>
<dbReference type="OrthoDB" id="3064516at2759"/>
<keyword evidence="5" id="KW-0862">Zinc</keyword>
<dbReference type="InterPro" id="IPR047177">
    <property type="entry name" value="Pept_M20A"/>
</dbReference>
<comment type="similarity">
    <text evidence="1">Belongs to the peptidase M20A family.</text>
</comment>
<comment type="caution">
    <text evidence="6">The sequence shown here is derived from an EMBL/GenBank/DDBJ whole genome shotgun (WGS) entry which is preliminary data.</text>
</comment>
<evidence type="ECO:0000256" key="1">
    <source>
        <dbReference type="ARBA" id="ARBA00006247"/>
    </source>
</evidence>
<dbReference type="GO" id="GO:0046872">
    <property type="term" value="F:metal ion binding"/>
    <property type="evidence" value="ECO:0007669"/>
    <property type="project" value="UniProtKB-KW"/>
</dbReference>
<dbReference type="Proteomes" id="UP000319160">
    <property type="component" value="Unassembled WGS sequence"/>
</dbReference>
<gene>
    <name evidence="6" type="ORF">FHL15_005493</name>
</gene>
<protein>
    <recommendedName>
        <fullName evidence="8">Peptidase M20 dimerisation domain-containing protein</fullName>
    </recommendedName>
</protein>
<reference evidence="7" key="1">
    <citation type="submission" date="2019-06" db="EMBL/GenBank/DDBJ databases">
        <title>Draft genome sequence of the griseofulvin-producing fungus Xylaria cubensis strain G536.</title>
        <authorList>
            <person name="Mead M.E."/>
            <person name="Raja H.A."/>
            <person name="Steenwyk J.L."/>
            <person name="Knowles S.L."/>
            <person name="Oberlies N.H."/>
            <person name="Rokas A."/>
        </authorList>
    </citation>
    <scope>NUCLEOTIDE SEQUENCE [LARGE SCALE GENOMIC DNA]</scope>
    <source>
        <strain evidence="7">G536</strain>
    </source>
</reference>
<sequence>MVKRHQPLVHIPSICYDDLGDIEKDYIWKSFHYNPVLLKETYPHVQIVQHKALRTAVRGMRLMKRRRHEYAIVDSINTFGLVSTVRGSEESLAPILMTAHRDVAPAEPETLDWWEHPPFDAFYNKTDHFLWGRGASDKAAITALVSAMEALLSQETYQPRRSVIVALGSDEECSGNRGAGEISKYLEAELEKAASLSFLMREAEAYKV</sequence>
<dbReference type="SUPFAM" id="SSF53187">
    <property type="entry name" value="Zn-dependent exopeptidases"/>
    <property type="match status" value="1"/>
</dbReference>
<dbReference type="PROSITE" id="PS00758">
    <property type="entry name" value="ARGE_DAPE_CPG2_1"/>
    <property type="match status" value="1"/>
</dbReference>
<organism evidence="6 7">
    <name type="scientific">Xylaria flabelliformis</name>
    <dbReference type="NCBI Taxonomy" id="2512241"/>
    <lineage>
        <taxon>Eukaryota</taxon>
        <taxon>Fungi</taxon>
        <taxon>Dikarya</taxon>
        <taxon>Ascomycota</taxon>
        <taxon>Pezizomycotina</taxon>
        <taxon>Sordariomycetes</taxon>
        <taxon>Xylariomycetidae</taxon>
        <taxon>Xylariales</taxon>
        <taxon>Xylariaceae</taxon>
        <taxon>Xylaria</taxon>
    </lineage>
</organism>
<dbReference type="PANTHER" id="PTHR45962:SF1">
    <property type="entry name" value="N-FATTY-ACYL-AMINO ACID SYNTHASE_HYDROLASE PM20D1"/>
    <property type="match status" value="1"/>
</dbReference>
<dbReference type="Pfam" id="PF01546">
    <property type="entry name" value="Peptidase_M20"/>
    <property type="match status" value="1"/>
</dbReference>
<dbReference type="Gene3D" id="3.40.630.10">
    <property type="entry name" value="Zn peptidases"/>
    <property type="match status" value="1"/>
</dbReference>
<keyword evidence="4" id="KW-0378">Hydrolase</keyword>
<evidence type="ECO:0000256" key="3">
    <source>
        <dbReference type="ARBA" id="ARBA00022723"/>
    </source>
</evidence>
<dbReference type="EMBL" id="VFLP01000028">
    <property type="protein sequence ID" value="TRX93521.1"/>
    <property type="molecule type" value="Genomic_DNA"/>
</dbReference>
<evidence type="ECO:0000313" key="7">
    <source>
        <dbReference type="Proteomes" id="UP000319160"/>
    </source>
</evidence>
<dbReference type="GO" id="GO:0051603">
    <property type="term" value="P:proteolysis involved in protein catabolic process"/>
    <property type="evidence" value="ECO:0007669"/>
    <property type="project" value="TreeGrafter"/>
</dbReference>
<dbReference type="GO" id="GO:0000328">
    <property type="term" value="C:fungal-type vacuole lumen"/>
    <property type="evidence" value="ECO:0007669"/>
    <property type="project" value="TreeGrafter"/>
</dbReference>
<keyword evidence="3" id="KW-0479">Metal-binding</keyword>